<keyword evidence="4" id="KW-1185">Reference proteome</keyword>
<evidence type="ECO:0000256" key="2">
    <source>
        <dbReference type="HAMAP-Rule" id="MF_00048"/>
    </source>
</evidence>
<gene>
    <name evidence="3" type="ORF">SAMN00017405_0116</name>
</gene>
<dbReference type="InterPro" id="IPR003509">
    <property type="entry name" value="UPF0102_YraN-like"/>
</dbReference>
<accession>A0A1W1VKW1</accession>
<dbReference type="Pfam" id="PF02021">
    <property type="entry name" value="UPF0102"/>
    <property type="match status" value="1"/>
</dbReference>
<dbReference type="GO" id="GO:0004519">
    <property type="term" value="F:endonuclease activity"/>
    <property type="evidence" value="ECO:0007669"/>
    <property type="project" value="UniProtKB-KW"/>
</dbReference>
<organism evidence="3 4">
    <name type="scientific">Desulfonispora thiosulfatigenes DSM 11270</name>
    <dbReference type="NCBI Taxonomy" id="656914"/>
    <lineage>
        <taxon>Bacteria</taxon>
        <taxon>Bacillati</taxon>
        <taxon>Bacillota</taxon>
        <taxon>Clostridia</taxon>
        <taxon>Eubacteriales</taxon>
        <taxon>Peptococcaceae</taxon>
        <taxon>Desulfonispora</taxon>
    </lineage>
</organism>
<keyword evidence="3" id="KW-0378">Hydrolase</keyword>
<dbReference type="PANTHER" id="PTHR34039">
    <property type="entry name" value="UPF0102 PROTEIN YRAN"/>
    <property type="match status" value="1"/>
</dbReference>
<dbReference type="Proteomes" id="UP000192731">
    <property type="component" value="Unassembled WGS sequence"/>
</dbReference>
<dbReference type="Gene3D" id="3.40.1350.10">
    <property type="match status" value="1"/>
</dbReference>
<comment type="similarity">
    <text evidence="1 2">Belongs to the UPF0102 family.</text>
</comment>
<keyword evidence="3" id="KW-0540">Nuclease</keyword>
<dbReference type="InterPro" id="IPR011335">
    <property type="entry name" value="Restrct_endonuc-II-like"/>
</dbReference>
<evidence type="ECO:0000256" key="1">
    <source>
        <dbReference type="ARBA" id="ARBA00006738"/>
    </source>
</evidence>
<dbReference type="InterPro" id="IPR011856">
    <property type="entry name" value="tRNA_endonuc-like_dom_sf"/>
</dbReference>
<dbReference type="PANTHER" id="PTHR34039:SF1">
    <property type="entry name" value="UPF0102 PROTEIN YRAN"/>
    <property type="match status" value="1"/>
</dbReference>
<keyword evidence="3" id="KW-0255">Endonuclease</keyword>
<dbReference type="NCBIfam" id="TIGR00252">
    <property type="entry name" value="YraN family protein"/>
    <property type="match status" value="1"/>
</dbReference>
<dbReference type="CDD" id="cd20736">
    <property type="entry name" value="PoNe_Nuclease"/>
    <property type="match status" value="1"/>
</dbReference>
<name>A0A1W1VKW1_DESTI</name>
<dbReference type="SUPFAM" id="SSF52980">
    <property type="entry name" value="Restriction endonuclease-like"/>
    <property type="match status" value="1"/>
</dbReference>
<evidence type="ECO:0000313" key="4">
    <source>
        <dbReference type="Proteomes" id="UP000192731"/>
    </source>
</evidence>
<dbReference type="HAMAP" id="MF_00048">
    <property type="entry name" value="UPF0102"/>
    <property type="match status" value="1"/>
</dbReference>
<proteinExistence type="inferred from homology"/>
<protein>
    <recommendedName>
        <fullName evidence="2">UPF0102 protein SAMN00017405_0116</fullName>
    </recommendedName>
</protein>
<dbReference type="RefSeq" id="WP_084053941.1">
    <property type="nucleotide sequence ID" value="NZ_FWWT01000022.1"/>
</dbReference>
<dbReference type="AlphaFoldDB" id="A0A1W1VKW1"/>
<dbReference type="EMBL" id="FWWT01000022">
    <property type="protein sequence ID" value="SMB93923.1"/>
    <property type="molecule type" value="Genomic_DNA"/>
</dbReference>
<dbReference type="NCBIfam" id="NF009150">
    <property type="entry name" value="PRK12497.1-3"/>
    <property type="match status" value="1"/>
</dbReference>
<dbReference type="GO" id="GO:0003676">
    <property type="term" value="F:nucleic acid binding"/>
    <property type="evidence" value="ECO:0007669"/>
    <property type="project" value="InterPro"/>
</dbReference>
<sequence>MKKSLGMKGELIAIQELEKRGYKILARNFSCKIGEIDIIAKENETLVFIEVRSRNKDDFGLPQETINYKKQSKVRKVAEYFLVKNNLQNVECRFDAVGIVWNTEKKIKVMLNKDAF</sequence>
<dbReference type="NCBIfam" id="NF009154">
    <property type="entry name" value="PRK12497.3-3"/>
    <property type="match status" value="1"/>
</dbReference>
<evidence type="ECO:0000313" key="3">
    <source>
        <dbReference type="EMBL" id="SMB93923.1"/>
    </source>
</evidence>
<reference evidence="3 4" key="1">
    <citation type="submission" date="2017-04" db="EMBL/GenBank/DDBJ databases">
        <authorList>
            <person name="Afonso C.L."/>
            <person name="Miller P.J."/>
            <person name="Scott M.A."/>
            <person name="Spackman E."/>
            <person name="Goraichik I."/>
            <person name="Dimitrov K.M."/>
            <person name="Suarez D.L."/>
            <person name="Swayne D.E."/>
        </authorList>
    </citation>
    <scope>NUCLEOTIDE SEQUENCE [LARGE SCALE GENOMIC DNA]</scope>
    <source>
        <strain evidence="3 4">DSM 11270</strain>
    </source>
</reference>
<dbReference type="STRING" id="656914.SAMN00017405_0116"/>